<gene>
    <name evidence="2" type="ORF">ASIM_LOCUS719</name>
</gene>
<proteinExistence type="predicted"/>
<evidence type="ECO:0000256" key="1">
    <source>
        <dbReference type="SAM" id="MobiDB-lite"/>
    </source>
</evidence>
<protein>
    <submittedName>
        <fullName evidence="4">ULP_PROTEASE domain-containing protein</fullName>
    </submittedName>
</protein>
<feature type="compositionally biased region" description="Polar residues" evidence="1">
    <location>
        <begin position="63"/>
        <end position="72"/>
    </location>
</feature>
<name>A0A0M3IZY7_ANISI</name>
<reference evidence="2 3" key="2">
    <citation type="submission" date="2018-11" db="EMBL/GenBank/DDBJ databases">
        <authorList>
            <consortium name="Pathogen Informatics"/>
        </authorList>
    </citation>
    <scope>NUCLEOTIDE SEQUENCE [LARGE SCALE GENOMIC DNA]</scope>
</reference>
<evidence type="ECO:0000313" key="2">
    <source>
        <dbReference type="EMBL" id="VDK18014.1"/>
    </source>
</evidence>
<dbReference type="EMBL" id="UYRR01000564">
    <property type="protein sequence ID" value="VDK18014.1"/>
    <property type="molecule type" value="Genomic_DNA"/>
</dbReference>
<feature type="compositionally biased region" description="Polar residues" evidence="1">
    <location>
        <begin position="94"/>
        <end position="107"/>
    </location>
</feature>
<dbReference type="AlphaFoldDB" id="A0A0M3IZY7"/>
<feature type="compositionally biased region" description="Basic and acidic residues" evidence="1">
    <location>
        <begin position="46"/>
        <end position="62"/>
    </location>
</feature>
<feature type="region of interest" description="Disordered" evidence="1">
    <location>
        <begin position="423"/>
        <end position="512"/>
    </location>
</feature>
<dbReference type="WBParaSite" id="ASIM_0000082101-mRNA-1">
    <property type="protein sequence ID" value="ASIM_0000082101-mRNA-1"/>
    <property type="gene ID" value="ASIM_0000082101"/>
</dbReference>
<evidence type="ECO:0000313" key="3">
    <source>
        <dbReference type="Proteomes" id="UP000267096"/>
    </source>
</evidence>
<sequence length="512" mass="58275">MEDESYTAVEAPVPVRRTRGFKAKEAAMYRRKWLPHDEDVQSGSDRPIKQQRDRKKIGDNYSKHLTSKTGIKSRSDSSDSTSSSDKSTESNDSGQQSGINLAKSASENPLRRFYCQKPKPNPPLEHVLGLRSVKSTSDKRRELGSSVAFKWPLRSKNAKNTKRAMKTARGKNRQQSRSCEEGVRQYLTDLLIVDSGSERRSYRIKEGVGNNRGAVKQIRSASSTSPGLTTPSVDRQRANQNYGGDKKKRLKVLPMRKTKSYPERQHQRTAMKATRKSQLSAENQDPQNEALKKHHHRIRVDSDEMHHRPRKLYPQTILKSRQGNQADFGRNDQRCQSEPSESQTADDSPISPNQREKDLRKSTSSPDRQREEPARPSLWNALTGLVGSLAGYAGGPQQLLQKIGGNTDRRKTKSGNLQRVSIRNRHRSSNMHQRHGHNAARRHSRNNRKHHISTTKRTNDDAALRIKLSSRSTSRKMHKTKPVNPATNSQKTFNRHTGHHHQHRSKYRSATD</sequence>
<feature type="compositionally biased region" description="Polar residues" evidence="1">
    <location>
        <begin position="336"/>
        <end position="353"/>
    </location>
</feature>
<feature type="region of interest" description="Disordered" evidence="1">
    <location>
        <begin position="213"/>
        <end position="378"/>
    </location>
</feature>
<feature type="compositionally biased region" description="Basic residues" evidence="1">
    <location>
        <begin position="246"/>
        <end position="259"/>
    </location>
</feature>
<accession>A0A0M3IZY7</accession>
<feature type="compositionally biased region" description="Polar residues" evidence="1">
    <location>
        <begin position="219"/>
        <end position="242"/>
    </location>
</feature>
<feature type="compositionally biased region" description="Low complexity" evidence="1">
    <location>
        <begin position="78"/>
        <end position="93"/>
    </location>
</feature>
<feature type="compositionally biased region" description="Polar residues" evidence="1">
    <location>
        <begin position="276"/>
        <end position="287"/>
    </location>
</feature>
<feature type="region of interest" description="Disordered" evidence="1">
    <location>
        <begin position="1"/>
        <end position="181"/>
    </location>
</feature>
<dbReference type="Proteomes" id="UP000267096">
    <property type="component" value="Unassembled WGS sequence"/>
</dbReference>
<feature type="compositionally biased region" description="Basic and acidic residues" evidence="1">
    <location>
        <begin position="22"/>
        <end position="39"/>
    </location>
</feature>
<keyword evidence="3" id="KW-1185">Reference proteome</keyword>
<reference evidence="4" key="1">
    <citation type="submission" date="2017-02" db="UniProtKB">
        <authorList>
            <consortium name="WormBaseParasite"/>
        </authorList>
    </citation>
    <scope>IDENTIFICATION</scope>
</reference>
<feature type="compositionally biased region" description="Basic and acidic residues" evidence="1">
    <location>
        <begin position="354"/>
        <end position="374"/>
    </location>
</feature>
<organism evidence="4">
    <name type="scientific">Anisakis simplex</name>
    <name type="common">Herring worm</name>
    <dbReference type="NCBI Taxonomy" id="6269"/>
    <lineage>
        <taxon>Eukaryota</taxon>
        <taxon>Metazoa</taxon>
        <taxon>Ecdysozoa</taxon>
        <taxon>Nematoda</taxon>
        <taxon>Chromadorea</taxon>
        <taxon>Rhabditida</taxon>
        <taxon>Spirurina</taxon>
        <taxon>Ascaridomorpha</taxon>
        <taxon>Ascaridoidea</taxon>
        <taxon>Anisakidae</taxon>
        <taxon>Anisakis</taxon>
        <taxon>Anisakis simplex complex</taxon>
    </lineage>
</organism>
<feature type="compositionally biased region" description="Basic residues" evidence="1">
    <location>
        <begin position="423"/>
        <end position="454"/>
    </location>
</feature>
<feature type="compositionally biased region" description="Basic residues" evidence="1">
    <location>
        <begin position="493"/>
        <end position="512"/>
    </location>
</feature>
<feature type="compositionally biased region" description="Basic residues" evidence="1">
    <location>
        <begin position="156"/>
        <end position="174"/>
    </location>
</feature>
<evidence type="ECO:0000313" key="4">
    <source>
        <dbReference type="WBParaSite" id="ASIM_0000082101-mRNA-1"/>
    </source>
</evidence>